<dbReference type="EMBL" id="JACHNZ010000055">
    <property type="protein sequence ID" value="MBB4633743.1"/>
    <property type="molecule type" value="Genomic_DNA"/>
</dbReference>
<dbReference type="RefSeq" id="WP_184071615.1">
    <property type="nucleotide sequence ID" value="NZ_JACHNZ010000055.1"/>
</dbReference>
<feature type="region of interest" description="Disordered" evidence="1">
    <location>
        <begin position="461"/>
        <end position="482"/>
    </location>
</feature>
<feature type="domain" description="AtuA-like ferredoxin-fold" evidence="3">
    <location>
        <begin position="492"/>
        <end position="590"/>
    </location>
</feature>
<evidence type="ECO:0000313" key="5">
    <source>
        <dbReference type="Proteomes" id="UP000566324"/>
    </source>
</evidence>
<protein>
    <recommendedName>
        <fullName evidence="6">Terpene utilization protein AtuA</fullName>
    </recommendedName>
</protein>
<dbReference type="Proteomes" id="UP000566324">
    <property type="component" value="Unassembled WGS sequence"/>
</dbReference>
<dbReference type="PANTHER" id="PTHR47708:SF2">
    <property type="entry name" value="SI:CH73-132F6.5"/>
    <property type="match status" value="1"/>
</dbReference>
<proteinExistence type="predicted"/>
<dbReference type="AlphaFoldDB" id="A0A7W7FAJ3"/>
<dbReference type="Pfam" id="PF07287">
    <property type="entry name" value="AtuA"/>
    <property type="match status" value="1"/>
</dbReference>
<feature type="domain" description="Acyclic terpene utilisation N-terminal" evidence="2">
    <location>
        <begin position="6"/>
        <end position="448"/>
    </location>
</feature>
<gene>
    <name evidence="4" type="ORF">GGQ98_003393</name>
</gene>
<organism evidence="4 5">
    <name type="scientific">Sphingosinicella soli</name>
    <dbReference type="NCBI Taxonomy" id="333708"/>
    <lineage>
        <taxon>Bacteria</taxon>
        <taxon>Pseudomonadati</taxon>
        <taxon>Pseudomonadota</taxon>
        <taxon>Alphaproteobacteria</taxon>
        <taxon>Sphingomonadales</taxon>
        <taxon>Sphingosinicellaceae</taxon>
        <taxon>Sphingosinicella</taxon>
    </lineage>
</organism>
<evidence type="ECO:0000259" key="3">
    <source>
        <dbReference type="Pfam" id="PF23544"/>
    </source>
</evidence>
<accession>A0A7W7FAJ3</accession>
<evidence type="ECO:0000256" key="1">
    <source>
        <dbReference type="SAM" id="MobiDB-lite"/>
    </source>
</evidence>
<dbReference type="PANTHER" id="PTHR47708">
    <property type="match status" value="1"/>
</dbReference>
<reference evidence="4 5" key="1">
    <citation type="submission" date="2020-08" db="EMBL/GenBank/DDBJ databases">
        <title>Genomic Encyclopedia of Type Strains, Phase IV (KMG-IV): sequencing the most valuable type-strain genomes for metagenomic binning, comparative biology and taxonomic classification.</title>
        <authorList>
            <person name="Goeker M."/>
        </authorList>
    </citation>
    <scope>NUCLEOTIDE SEQUENCE [LARGE SCALE GENOMIC DNA]</scope>
    <source>
        <strain evidence="4 5">DSM 17328</strain>
    </source>
</reference>
<dbReference type="InterPro" id="IPR056362">
    <property type="entry name" value="AtuA-like_ferredoxin_dom"/>
</dbReference>
<keyword evidence="5" id="KW-1185">Reference proteome</keyword>
<name>A0A7W7FAJ3_9SPHN</name>
<feature type="compositionally biased region" description="Low complexity" evidence="1">
    <location>
        <begin position="461"/>
        <end position="471"/>
    </location>
</feature>
<dbReference type="InterPro" id="IPR010839">
    <property type="entry name" value="AtuA_N"/>
</dbReference>
<dbReference type="Pfam" id="PF23544">
    <property type="entry name" value="AtuA_ferredoxin"/>
    <property type="match status" value="1"/>
</dbReference>
<sequence>MADKIVKIGGASGFWGDSMVGAPQLVASGMIDYLVFDYLAETTMAILAAARAKTPEMGYATDFVDTAMRQVLPETMRRGIKVIANAGGINPQGCADALQTLAASMNLSPRIAVVEGDDVSGLMATLREEGIRDMFTGEALPPRVLSANAYLGAFPVARALAAGADIVITGRGVDSAVTLGALIHEFGWTPEDHDRLAGGSLAGHIIECGCQATGGLFTDWQRVPDWARIGYPIIACADDGSFELTKPAGTGGLIDRACVIEQMLYEIGDPGAYLLPDVSCDFRSVTVEQVSSERVRVRGAQGRAPTATYKVSATQLDGYRCAGTTAIVGIDAHAKARRTGEAIIARTRGIFQQIGLPDYTSVQIELFGCESLYGANARTQAAREVMVRVVVDHADRKALEIFAREISPAGTSWSPGTTMPAGGRSSPSPLIKPMSFLLDKARVPVRVRLDGTTIEIDAPAAAGADARGEPQAAPPVSPASWIDPVGEPQVEIPLVRLAWARSGDKGNISNIGVIARRPEWLSLLWARLTTETVRAYFAHMVQGPVERFYLPGTASLNLLMHDALSGGGPASARFDPLGKGNAQILLDMPIRVPASLATQISQ</sequence>
<evidence type="ECO:0000313" key="4">
    <source>
        <dbReference type="EMBL" id="MBB4633743.1"/>
    </source>
</evidence>
<evidence type="ECO:0008006" key="6">
    <source>
        <dbReference type="Google" id="ProtNLM"/>
    </source>
</evidence>
<evidence type="ECO:0000259" key="2">
    <source>
        <dbReference type="Pfam" id="PF07287"/>
    </source>
</evidence>
<comment type="caution">
    <text evidence="4">The sequence shown here is derived from an EMBL/GenBank/DDBJ whole genome shotgun (WGS) entry which is preliminary data.</text>
</comment>